<dbReference type="SUPFAM" id="SSF56112">
    <property type="entry name" value="Protein kinase-like (PK-like)"/>
    <property type="match status" value="1"/>
</dbReference>
<keyword evidence="3" id="KW-1185">Reference proteome</keyword>
<dbReference type="Pfam" id="PF07714">
    <property type="entry name" value="PK_Tyr_Ser-Thr"/>
    <property type="match status" value="1"/>
</dbReference>
<dbReference type="PROSITE" id="PS50011">
    <property type="entry name" value="PROTEIN_KINASE_DOM"/>
    <property type="match status" value="1"/>
</dbReference>
<dbReference type="InterPro" id="IPR011009">
    <property type="entry name" value="Kinase-like_dom_sf"/>
</dbReference>
<dbReference type="GO" id="GO:0005524">
    <property type="term" value="F:ATP binding"/>
    <property type="evidence" value="ECO:0007669"/>
    <property type="project" value="InterPro"/>
</dbReference>
<dbReference type="OrthoDB" id="4062651at2759"/>
<dbReference type="GO" id="GO:0004672">
    <property type="term" value="F:protein kinase activity"/>
    <property type="evidence" value="ECO:0007669"/>
    <property type="project" value="InterPro"/>
</dbReference>
<gene>
    <name evidence="2" type="ORF">FMUND_480</name>
</gene>
<dbReference type="AlphaFoldDB" id="A0A8H5Z5Y8"/>
<reference evidence="2 3" key="1">
    <citation type="submission" date="2020-05" db="EMBL/GenBank/DDBJ databases">
        <title>Identification and distribution of gene clusters putatively required for synthesis of sphingolipid metabolism inhibitors in phylogenetically diverse species of the filamentous fungus Fusarium.</title>
        <authorList>
            <person name="Kim H.-S."/>
            <person name="Busman M."/>
            <person name="Brown D.W."/>
            <person name="Divon H."/>
            <person name="Uhlig S."/>
            <person name="Proctor R.H."/>
        </authorList>
    </citation>
    <scope>NUCLEOTIDE SEQUENCE [LARGE SCALE GENOMIC DNA]</scope>
    <source>
        <strain evidence="2 3">NRRL 66235</strain>
    </source>
</reference>
<comment type="caution">
    <text evidence="2">The sequence shown here is derived from an EMBL/GenBank/DDBJ whole genome shotgun (WGS) entry which is preliminary data.</text>
</comment>
<sequence length="203" mass="22597">MADLSQSATEYDSFDIGFTLLTALLEPESFHSRSTAAEGRAHGRSFRIVLSEPETLLASRRLPKEQLPEKELPMPKLVALKRPIPRDYNLNSLETRKLRTSIAREFRILKNGSIAAHPNIVNLLGICWAPLGSGKKSLMPVLVVQAAELGDLGEFCKDERRLFPRKWFGLCIDVTTGGEALHETGIVHGDLKPQMCSYSKIDI</sequence>
<protein>
    <submittedName>
        <fullName evidence="2">Serine threonine kinase</fullName>
    </submittedName>
</protein>
<dbReference type="InterPro" id="IPR000719">
    <property type="entry name" value="Prot_kinase_dom"/>
</dbReference>
<feature type="domain" description="Protein kinase" evidence="1">
    <location>
        <begin position="31"/>
        <end position="203"/>
    </location>
</feature>
<dbReference type="Proteomes" id="UP000544331">
    <property type="component" value="Unassembled WGS sequence"/>
</dbReference>
<dbReference type="EMBL" id="JAAOAN010000025">
    <property type="protein sequence ID" value="KAF5724803.1"/>
    <property type="molecule type" value="Genomic_DNA"/>
</dbReference>
<dbReference type="Gene3D" id="1.10.510.10">
    <property type="entry name" value="Transferase(Phosphotransferase) domain 1"/>
    <property type="match status" value="1"/>
</dbReference>
<name>A0A8H5Z5Y8_9HYPO</name>
<proteinExistence type="predicted"/>
<dbReference type="InterPro" id="IPR001245">
    <property type="entry name" value="Ser-Thr/Tyr_kinase_cat_dom"/>
</dbReference>
<keyword evidence="2" id="KW-0418">Kinase</keyword>
<accession>A0A8H5Z5Y8</accession>
<organism evidence="2 3">
    <name type="scientific">Fusarium mundagurra</name>
    <dbReference type="NCBI Taxonomy" id="1567541"/>
    <lineage>
        <taxon>Eukaryota</taxon>
        <taxon>Fungi</taxon>
        <taxon>Dikarya</taxon>
        <taxon>Ascomycota</taxon>
        <taxon>Pezizomycotina</taxon>
        <taxon>Sordariomycetes</taxon>
        <taxon>Hypocreomycetidae</taxon>
        <taxon>Hypocreales</taxon>
        <taxon>Nectriaceae</taxon>
        <taxon>Fusarium</taxon>
        <taxon>Fusarium fujikuroi species complex</taxon>
    </lineage>
</organism>
<evidence type="ECO:0000313" key="2">
    <source>
        <dbReference type="EMBL" id="KAF5724803.1"/>
    </source>
</evidence>
<keyword evidence="2" id="KW-0808">Transferase</keyword>
<evidence type="ECO:0000259" key="1">
    <source>
        <dbReference type="PROSITE" id="PS50011"/>
    </source>
</evidence>
<evidence type="ECO:0000313" key="3">
    <source>
        <dbReference type="Proteomes" id="UP000544331"/>
    </source>
</evidence>